<dbReference type="Proteomes" id="UP001165561">
    <property type="component" value="Unassembled WGS sequence"/>
</dbReference>
<dbReference type="InterPro" id="IPR002629">
    <property type="entry name" value="Met_Synth_C/arc"/>
</dbReference>
<sequence length="411" mass="45264">MRHSTDHILTSHAGSLPRTPELIAANEARSFTDDGFTLTSTPEFEGLLTEAVTDIVARQKAIGIDVPNDGEYGKAMSSAVDYGAWWTYSFQRTGGLELTEFNPISAEAVRSEPGHIRLTSFADRRDWTRFSEAYQDPTSGIALGKNATAFPTCTGPLSYTGQEAISRDISNLKHALAASELSEGFITSLSPGSASRIGNEYYATEEEFIWAWAEVLREEYRAITDAGLVVQIDDPSIAENWDQINPEPSVEDYLAFTRIRIEALNHALRGIPEEQVRFHLCWGSWHGPHTTDLELKHLVDAMLSINAGGYSFEAANARHEHEWRVWESAKLPEGKVLIPGVVSHATNVVEHPELVAERIERFTGLVGRENVIASTDCGLGGRIHPQIATAKLAALGDGARIASQRLWTRGR</sequence>
<dbReference type="SUPFAM" id="SSF51726">
    <property type="entry name" value="UROD/MetE-like"/>
    <property type="match status" value="1"/>
</dbReference>
<organism evidence="2 3">
    <name type="scientific">Georgenia halotolerans</name>
    <dbReference type="NCBI Taxonomy" id="3028317"/>
    <lineage>
        <taxon>Bacteria</taxon>
        <taxon>Bacillati</taxon>
        <taxon>Actinomycetota</taxon>
        <taxon>Actinomycetes</taxon>
        <taxon>Micrococcales</taxon>
        <taxon>Bogoriellaceae</taxon>
        <taxon>Georgenia</taxon>
    </lineage>
</organism>
<accession>A0ABT5U2I5</accession>
<protein>
    <submittedName>
        <fullName evidence="2">Cobalamin-independent methionine synthase II family protein</fullName>
    </submittedName>
</protein>
<dbReference type="InterPro" id="IPR038071">
    <property type="entry name" value="UROD/MetE-like_sf"/>
</dbReference>
<reference evidence="2" key="1">
    <citation type="submission" date="2023-02" db="EMBL/GenBank/DDBJ databases">
        <title>Georgenia sp.10Sc9-8, isolated from a soil sample collected from the Taklamakan desert.</title>
        <authorList>
            <person name="Liu S."/>
        </authorList>
    </citation>
    <scope>NUCLEOTIDE SEQUENCE</scope>
    <source>
        <strain evidence="2">10Sc9-8</strain>
    </source>
</reference>
<proteinExistence type="predicted"/>
<dbReference type="EMBL" id="JARACI010001135">
    <property type="protein sequence ID" value="MDD9207640.1"/>
    <property type="molecule type" value="Genomic_DNA"/>
</dbReference>
<feature type="domain" description="Cobalamin-independent methionine synthase MetE C-terminal/archaeal" evidence="1">
    <location>
        <begin position="206"/>
        <end position="390"/>
    </location>
</feature>
<evidence type="ECO:0000313" key="2">
    <source>
        <dbReference type="EMBL" id="MDD9207640.1"/>
    </source>
</evidence>
<dbReference type="Gene3D" id="3.20.20.210">
    <property type="match status" value="1"/>
</dbReference>
<dbReference type="Pfam" id="PF01717">
    <property type="entry name" value="Meth_synt_2"/>
    <property type="match status" value="1"/>
</dbReference>
<name>A0ABT5U2I5_9MICO</name>
<evidence type="ECO:0000259" key="1">
    <source>
        <dbReference type="Pfam" id="PF01717"/>
    </source>
</evidence>
<dbReference type="PANTHER" id="PTHR43844">
    <property type="entry name" value="METHIONINE SYNTHASE"/>
    <property type="match status" value="1"/>
</dbReference>
<gene>
    <name evidence="2" type="ORF">PU560_14375</name>
</gene>
<evidence type="ECO:0000313" key="3">
    <source>
        <dbReference type="Proteomes" id="UP001165561"/>
    </source>
</evidence>
<dbReference type="CDD" id="cd03311">
    <property type="entry name" value="CIMS_C_terminal_like"/>
    <property type="match status" value="1"/>
</dbReference>
<keyword evidence="3" id="KW-1185">Reference proteome</keyword>
<dbReference type="PANTHER" id="PTHR43844:SF2">
    <property type="entry name" value="SYNTHASE, VITAMIN-B12 INDEPENDENT, PUTATIVE (AFU_ORTHOLOGUE AFUA_3G12060)-RELATED"/>
    <property type="match status" value="1"/>
</dbReference>
<comment type="caution">
    <text evidence="2">The sequence shown here is derived from an EMBL/GenBank/DDBJ whole genome shotgun (WGS) entry which is preliminary data.</text>
</comment>